<dbReference type="EMBL" id="BMAW01051129">
    <property type="protein sequence ID" value="GFS78766.1"/>
    <property type="molecule type" value="Genomic_DNA"/>
</dbReference>
<organism evidence="1 2">
    <name type="scientific">Nephila pilipes</name>
    <name type="common">Giant wood spider</name>
    <name type="synonym">Nephila maculata</name>
    <dbReference type="NCBI Taxonomy" id="299642"/>
    <lineage>
        <taxon>Eukaryota</taxon>
        <taxon>Metazoa</taxon>
        <taxon>Ecdysozoa</taxon>
        <taxon>Arthropoda</taxon>
        <taxon>Chelicerata</taxon>
        <taxon>Arachnida</taxon>
        <taxon>Araneae</taxon>
        <taxon>Araneomorphae</taxon>
        <taxon>Entelegynae</taxon>
        <taxon>Araneoidea</taxon>
        <taxon>Nephilidae</taxon>
        <taxon>Nephila</taxon>
    </lineage>
</organism>
<accession>A0A8X6MUL9</accession>
<keyword evidence="2" id="KW-1185">Reference proteome</keyword>
<comment type="caution">
    <text evidence="1">The sequence shown here is derived from an EMBL/GenBank/DDBJ whole genome shotgun (WGS) entry which is preliminary data.</text>
</comment>
<protein>
    <submittedName>
        <fullName evidence="1">Uncharacterized protein</fullName>
    </submittedName>
</protein>
<gene>
    <name evidence="1" type="ORF">NPIL_325301</name>
</gene>
<dbReference type="Proteomes" id="UP000887013">
    <property type="component" value="Unassembled WGS sequence"/>
</dbReference>
<evidence type="ECO:0000313" key="2">
    <source>
        <dbReference type="Proteomes" id="UP000887013"/>
    </source>
</evidence>
<proteinExistence type="predicted"/>
<evidence type="ECO:0000313" key="1">
    <source>
        <dbReference type="EMBL" id="GFS78766.1"/>
    </source>
</evidence>
<dbReference type="AlphaFoldDB" id="A0A8X6MUL9"/>
<reference evidence="1" key="1">
    <citation type="submission" date="2020-08" db="EMBL/GenBank/DDBJ databases">
        <title>Multicomponent nature underlies the extraordinary mechanical properties of spider dragline silk.</title>
        <authorList>
            <person name="Kono N."/>
            <person name="Nakamura H."/>
            <person name="Mori M."/>
            <person name="Yoshida Y."/>
            <person name="Ohtoshi R."/>
            <person name="Malay A.D."/>
            <person name="Moran D.A.P."/>
            <person name="Tomita M."/>
            <person name="Numata K."/>
            <person name="Arakawa K."/>
        </authorList>
    </citation>
    <scope>NUCLEOTIDE SEQUENCE</scope>
</reference>
<name>A0A8X6MUL9_NEPPI</name>
<sequence length="121" mass="13395">MLLNPFKNWKGRSNKISGNSIPGNANLRLIKGIWRPVLLQKENNLPAQDFIAGVFLGPSLVHLAGTWRRQLYDISGGMRRICELPVRGEPSNAVSILQGSKVSHDGTNSFSIQTIRLICDD</sequence>